<comment type="caution">
    <text evidence="8">The sequence shown here is derived from an EMBL/GenBank/DDBJ whole genome shotgun (WGS) entry which is preliminary data.</text>
</comment>
<evidence type="ECO:0000313" key="9">
    <source>
        <dbReference type="Proteomes" id="UP001068379"/>
    </source>
</evidence>
<dbReference type="InterPro" id="IPR017580">
    <property type="entry name" value="OHCU_decarboxylase-1"/>
</dbReference>
<evidence type="ECO:0000256" key="5">
    <source>
        <dbReference type="ARBA" id="ARBA00022793"/>
    </source>
</evidence>
<dbReference type="PANTHER" id="PTHR43466:SF1">
    <property type="entry name" value="2-OXO-4-HYDROXY-4-CARBOXY-5-UREIDOIMIDAZOLINE DECARBOXYLASE-RELATED"/>
    <property type="match status" value="1"/>
</dbReference>
<organism evidence="8 9">
    <name type="scientific">Castellaniella denitrificans</name>
    <dbReference type="NCBI Taxonomy" id="56119"/>
    <lineage>
        <taxon>Bacteria</taxon>
        <taxon>Pseudomonadati</taxon>
        <taxon>Pseudomonadota</taxon>
        <taxon>Betaproteobacteria</taxon>
        <taxon>Burkholderiales</taxon>
        <taxon>Alcaligenaceae</taxon>
        <taxon>Castellaniella</taxon>
    </lineage>
</organism>
<evidence type="ECO:0000259" key="7">
    <source>
        <dbReference type="Pfam" id="PF09349"/>
    </source>
</evidence>
<dbReference type="PANTHER" id="PTHR43466">
    <property type="entry name" value="2-OXO-4-HYDROXY-4-CARBOXY-5-UREIDOIMIDAZOLINE DECARBOXYLASE-RELATED"/>
    <property type="match status" value="1"/>
</dbReference>
<dbReference type="InterPro" id="IPR018020">
    <property type="entry name" value="OHCU_decarboxylase"/>
</dbReference>
<dbReference type="InterPro" id="IPR036778">
    <property type="entry name" value="OHCU_decarboxylase_sf"/>
</dbReference>
<keyword evidence="9" id="KW-1185">Reference proteome</keyword>
<sequence length="176" mass="19862">MMHSSPPVMTLHELSSLTQAEFSRELGSIFEHSPWIPERAWAARPFADVDALHQAMMRVVREADPAEQLALIAAHPELAGKEAAEGTLTNDSTNEQRGAGLDQCSPEELRRLRGLNAAYRQQFGFPFVIAVKGRSRYQIMDAIEHRLRNDRETEFDTCLDQIGQIARFRLDARFAA</sequence>
<evidence type="ECO:0000313" key="8">
    <source>
        <dbReference type="EMBL" id="MCZ4328738.1"/>
    </source>
</evidence>
<dbReference type="NCBIfam" id="TIGR03164">
    <property type="entry name" value="UHCUDC"/>
    <property type="match status" value="1"/>
</dbReference>
<reference evidence="8" key="1">
    <citation type="submission" date="2022-12" db="EMBL/GenBank/DDBJ databases">
        <title>Bacterial isolates from different developmental stages of Nematostella vectensis.</title>
        <authorList>
            <person name="Fraune S."/>
        </authorList>
    </citation>
    <scope>NUCLEOTIDE SEQUENCE</scope>
    <source>
        <strain evidence="8">G21619-S1</strain>
    </source>
</reference>
<gene>
    <name evidence="8" type="primary">uraD</name>
    <name evidence="8" type="ORF">O4H32_02065</name>
</gene>
<dbReference type="Gene3D" id="1.10.3330.10">
    <property type="entry name" value="Oxo-4-hydroxy-4-carboxy-5-ureidoimidazoline decarboxylase"/>
    <property type="match status" value="1"/>
</dbReference>
<proteinExistence type="predicted"/>
<dbReference type="EC" id="4.1.1.97" evidence="3"/>
<dbReference type="SUPFAM" id="SSF158694">
    <property type="entry name" value="UraD-Like"/>
    <property type="match status" value="1"/>
</dbReference>
<dbReference type="GO" id="GO:0051997">
    <property type="term" value="F:2-oxo-4-hydroxy-4-carboxy-5-ureidoimidazoline decarboxylase activity"/>
    <property type="evidence" value="ECO:0007669"/>
    <property type="project" value="UniProtKB-EC"/>
</dbReference>
<keyword evidence="4" id="KW-0659">Purine metabolism</keyword>
<protein>
    <recommendedName>
        <fullName evidence="3">2-oxo-4-hydroxy-4-carboxy-5-ureidoimidazoline decarboxylase</fullName>
        <ecNumber evidence="3">4.1.1.97</ecNumber>
    </recommendedName>
</protein>
<keyword evidence="5" id="KW-0210">Decarboxylase</keyword>
<evidence type="ECO:0000256" key="2">
    <source>
        <dbReference type="ARBA" id="ARBA00004754"/>
    </source>
</evidence>
<accession>A0ABT4M0E0</accession>
<comment type="pathway">
    <text evidence="2">Purine metabolism; urate degradation; (S)-allantoin from urate: step 3/3.</text>
</comment>
<evidence type="ECO:0000256" key="1">
    <source>
        <dbReference type="ARBA" id="ARBA00001163"/>
    </source>
</evidence>
<evidence type="ECO:0000256" key="3">
    <source>
        <dbReference type="ARBA" id="ARBA00012257"/>
    </source>
</evidence>
<name>A0ABT4M0E0_9BURK</name>
<dbReference type="RefSeq" id="WP_269356216.1">
    <property type="nucleotide sequence ID" value="NZ_JAPWHE010000001.1"/>
</dbReference>
<evidence type="ECO:0000256" key="4">
    <source>
        <dbReference type="ARBA" id="ARBA00022631"/>
    </source>
</evidence>
<evidence type="ECO:0000256" key="6">
    <source>
        <dbReference type="ARBA" id="ARBA00023239"/>
    </source>
</evidence>
<dbReference type="Proteomes" id="UP001068379">
    <property type="component" value="Unassembled WGS sequence"/>
</dbReference>
<comment type="catalytic activity">
    <reaction evidence="1">
        <text>5-hydroxy-2-oxo-4-ureido-2,5-dihydro-1H-imidazole-5-carboxylate + H(+) = (S)-allantoin + CO2</text>
        <dbReference type="Rhea" id="RHEA:26301"/>
        <dbReference type="ChEBI" id="CHEBI:15378"/>
        <dbReference type="ChEBI" id="CHEBI:15678"/>
        <dbReference type="ChEBI" id="CHEBI:16526"/>
        <dbReference type="ChEBI" id="CHEBI:58639"/>
        <dbReference type="EC" id="4.1.1.97"/>
    </reaction>
</comment>
<dbReference type="Pfam" id="PF09349">
    <property type="entry name" value="OHCU_decarbox"/>
    <property type="match status" value="1"/>
</dbReference>
<keyword evidence="6 8" id="KW-0456">Lyase</keyword>
<feature type="domain" description="Oxo-4-hydroxy-4-carboxy-5-ureidoimidazoline decarboxylase" evidence="7">
    <location>
        <begin position="16"/>
        <end position="171"/>
    </location>
</feature>
<dbReference type="EMBL" id="JAPWHE010000001">
    <property type="protein sequence ID" value="MCZ4328738.1"/>
    <property type="molecule type" value="Genomic_DNA"/>
</dbReference>